<proteinExistence type="inferred from homology"/>
<evidence type="ECO:0000256" key="3">
    <source>
        <dbReference type="ARBA" id="ARBA00022664"/>
    </source>
</evidence>
<reference evidence="13" key="1">
    <citation type="journal article" date="2019" name="Int. J. Syst. Evol. Microbiol.">
        <title>The Global Catalogue of Microorganisms (GCM) 10K type strain sequencing project: providing services to taxonomists for standard genome sequencing and annotation.</title>
        <authorList>
            <consortium name="The Broad Institute Genomics Platform"/>
            <consortium name="The Broad Institute Genome Sequencing Center for Infectious Disease"/>
            <person name="Wu L."/>
            <person name="Ma J."/>
        </authorList>
    </citation>
    <scope>NUCLEOTIDE SEQUENCE [LARGE SCALE GENOMIC DNA]</scope>
    <source>
        <strain evidence="13">JCM 15608</strain>
    </source>
</reference>
<dbReference type="InterPro" id="IPR014720">
    <property type="entry name" value="dsRBD_dom"/>
</dbReference>
<comment type="function">
    <text evidence="8">Digests double-stranded RNA. Involved in the processing of primary rRNA transcript to yield the immediate precursors to the large and small rRNAs (23S and 16S). Processes some mRNAs, and tRNAs when they are encoded in the rRNA operon. Processes pre-crRNA and tracrRNA of type II CRISPR loci if present in the organism.</text>
</comment>
<dbReference type="SUPFAM" id="SSF54768">
    <property type="entry name" value="dsRNA-binding domain-like"/>
    <property type="match status" value="1"/>
</dbReference>
<feature type="compositionally biased region" description="Basic residues" evidence="9">
    <location>
        <begin position="260"/>
        <end position="272"/>
    </location>
</feature>
<evidence type="ECO:0000256" key="1">
    <source>
        <dbReference type="ARBA" id="ARBA00000109"/>
    </source>
</evidence>
<dbReference type="InterPro" id="IPR036389">
    <property type="entry name" value="RNase_III_sf"/>
</dbReference>
<keyword evidence="8" id="KW-0819">tRNA processing</keyword>
<dbReference type="SMART" id="SM00358">
    <property type="entry name" value="DSRM"/>
    <property type="match status" value="1"/>
</dbReference>
<dbReference type="Gene3D" id="3.30.160.20">
    <property type="match status" value="1"/>
</dbReference>
<evidence type="ECO:0000256" key="6">
    <source>
        <dbReference type="ARBA" id="ARBA00022801"/>
    </source>
</evidence>
<evidence type="ECO:0000256" key="4">
    <source>
        <dbReference type="ARBA" id="ARBA00022722"/>
    </source>
</evidence>
<feature type="binding site" evidence="8">
    <location>
        <position position="123"/>
    </location>
    <ligand>
        <name>Mg(2+)</name>
        <dbReference type="ChEBI" id="CHEBI:18420"/>
    </ligand>
</feature>
<comment type="similarity">
    <text evidence="2">Belongs to the ribonuclease III family.</text>
</comment>
<name>A0ABP3WMY4_9GAMM</name>
<feature type="binding site" evidence="8">
    <location>
        <position position="120"/>
    </location>
    <ligand>
        <name>Mg(2+)</name>
        <dbReference type="ChEBI" id="CHEBI:18420"/>
    </ligand>
</feature>
<dbReference type="Gene3D" id="1.10.1520.10">
    <property type="entry name" value="Ribonuclease III domain"/>
    <property type="match status" value="1"/>
</dbReference>
<keyword evidence="6 8" id="KW-0378">Hydrolase</keyword>
<evidence type="ECO:0000313" key="12">
    <source>
        <dbReference type="EMBL" id="GAA0820580.1"/>
    </source>
</evidence>
<keyword evidence="3 8" id="KW-0507">mRNA processing</keyword>
<feature type="active site" evidence="8">
    <location>
        <position position="123"/>
    </location>
</feature>
<dbReference type="EMBL" id="BAAAFA010000009">
    <property type="protein sequence ID" value="GAA0820580.1"/>
    <property type="molecule type" value="Genomic_DNA"/>
</dbReference>
<keyword evidence="8" id="KW-0699">rRNA-binding</keyword>
<keyword evidence="5 8" id="KW-0255">Endonuclease</keyword>
<gene>
    <name evidence="8 12" type="primary">rnc</name>
    <name evidence="12" type="ORF">GCM10009111_26300</name>
</gene>
<keyword evidence="13" id="KW-1185">Reference proteome</keyword>
<keyword evidence="4 8" id="KW-0540">Nuclease</keyword>
<feature type="domain" description="RNase III" evidence="11">
    <location>
        <begin position="12"/>
        <end position="134"/>
    </location>
</feature>
<evidence type="ECO:0000256" key="2">
    <source>
        <dbReference type="ARBA" id="ARBA00010183"/>
    </source>
</evidence>
<keyword evidence="7 8" id="KW-0694">RNA-binding</keyword>
<dbReference type="PROSITE" id="PS50142">
    <property type="entry name" value="RNASE_3_2"/>
    <property type="match status" value="1"/>
</dbReference>
<dbReference type="PANTHER" id="PTHR11207">
    <property type="entry name" value="RIBONUCLEASE III"/>
    <property type="match status" value="1"/>
</dbReference>
<keyword evidence="8" id="KW-0963">Cytoplasm</keyword>
<protein>
    <recommendedName>
        <fullName evidence="8">Ribonuclease 3</fullName>
        <ecNumber evidence="8">3.1.26.3</ecNumber>
    </recommendedName>
    <alternativeName>
        <fullName evidence="8">Ribonuclease III</fullName>
        <shortName evidence="8">RNase III</shortName>
    </alternativeName>
</protein>
<dbReference type="Pfam" id="PF14622">
    <property type="entry name" value="Ribonucleas_3_3"/>
    <property type="match status" value="1"/>
</dbReference>
<evidence type="ECO:0000256" key="8">
    <source>
        <dbReference type="HAMAP-Rule" id="MF_00104"/>
    </source>
</evidence>
<evidence type="ECO:0000259" key="10">
    <source>
        <dbReference type="PROSITE" id="PS50137"/>
    </source>
</evidence>
<comment type="catalytic activity">
    <reaction evidence="1 8">
        <text>Endonucleolytic cleavage to 5'-phosphomonoester.</text>
        <dbReference type="EC" id="3.1.26.3"/>
    </reaction>
</comment>
<comment type="subcellular location">
    <subcellularLocation>
        <location evidence="8">Cytoplasm</location>
    </subcellularLocation>
</comment>
<dbReference type="CDD" id="cd00593">
    <property type="entry name" value="RIBOc"/>
    <property type="match status" value="1"/>
</dbReference>
<dbReference type="Proteomes" id="UP001500021">
    <property type="component" value="Unassembled WGS sequence"/>
</dbReference>
<dbReference type="PROSITE" id="PS00517">
    <property type="entry name" value="RNASE_3_1"/>
    <property type="match status" value="1"/>
</dbReference>
<dbReference type="CDD" id="cd10845">
    <property type="entry name" value="DSRM_RNAse_III_family"/>
    <property type="match status" value="1"/>
</dbReference>
<comment type="caution">
    <text evidence="12">The sequence shown here is derived from an EMBL/GenBank/DDBJ whole genome shotgun (WGS) entry which is preliminary data.</text>
</comment>
<keyword evidence="8" id="KW-0460">Magnesium</keyword>
<comment type="subunit">
    <text evidence="8">Homodimer.</text>
</comment>
<dbReference type="PANTHER" id="PTHR11207:SF0">
    <property type="entry name" value="RIBONUCLEASE 3"/>
    <property type="match status" value="1"/>
</dbReference>
<feature type="active site" evidence="8">
    <location>
        <position position="51"/>
    </location>
</feature>
<evidence type="ECO:0000259" key="11">
    <source>
        <dbReference type="PROSITE" id="PS50142"/>
    </source>
</evidence>
<feature type="domain" description="DRBM" evidence="10">
    <location>
        <begin position="161"/>
        <end position="231"/>
    </location>
</feature>
<comment type="cofactor">
    <cofactor evidence="8">
        <name>Mg(2+)</name>
        <dbReference type="ChEBI" id="CHEBI:18420"/>
    </cofactor>
</comment>
<evidence type="ECO:0000256" key="9">
    <source>
        <dbReference type="SAM" id="MobiDB-lite"/>
    </source>
</evidence>
<dbReference type="InterPro" id="IPR011907">
    <property type="entry name" value="RNase_III"/>
</dbReference>
<keyword evidence="8" id="KW-0479">Metal-binding</keyword>
<evidence type="ECO:0000313" key="13">
    <source>
        <dbReference type="Proteomes" id="UP001500021"/>
    </source>
</evidence>
<dbReference type="SMART" id="SM00535">
    <property type="entry name" value="RIBOc"/>
    <property type="match status" value="1"/>
</dbReference>
<organism evidence="12 13">
    <name type="scientific">Colwellia asteriadis</name>
    <dbReference type="NCBI Taxonomy" id="517723"/>
    <lineage>
        <taxon>Bacteria</taxon>
        <taxon>Pseudomonadati</taxon>
        <taxon>Pseudomonadota</taxon>
        <taxon>Gammaproteobacteria</taxon>
        <taxon>Alteromonadales</taxon>
        <taxon>Colwelliaceae</taxon>
        <taxon>Colwellia</taxon>
    </lineage>
</organism>
<sequence>MSNKLKTSVDNLARLTKKLGYEFEQTNLLIQALTHRSAKGAHNERLEFLGDSILGFVIAEALYEQFPKHDEGDLTRMRSSLVKGVTLAEIARDFSLGEYLILGPGELKSGGHRRESILEDAIEAIIGAIYIDSNIEQCKQLILTWFDKRLSKIKPGNEQKDPKTQLQEYLQGRKTPLPSYEVIDTKGQSHNQEFTVSCQTSVIDKEVIAKGTSRRKAEQAAAQQILALISEANASAKEKKAKLSANSSTTSNSKASTAKKSTHKSKPNRTRK</sequence>
<evidence type="ECO:0000256" key="5">
    <source>
        <dbReference type="ARBA" id="ARBA00022759"/>
    </source>
</evidence>
<dbReference type="Pfam" id="PF00035">
    <property type="entry name" value="dsrm"/>
    <property type="match status" value="1"/>
</dbReference>
<evidence type="ECO:0000256" key="7">
    <source>
        <dbReference type="ARBA" id="ARBA00022884"/>
    </source>
</evidence>
<keyword evidence="8" id="KW-0698">rRNA processing</keyword>
<dbReference type="HAMAP" id="MF_00104">
    <property type="entry name" value="RNase_III"/>
    <property type="match status" value="1"/>
</dbReference>
<dbReference type="SUPFAM" id="SSF69065">
    <property type="entry name" value="RNase III domain-like"/>
    <property type="match status" value="1"/>
</dbReference>
<dbReference type="EC" id="3.1.26.3" evidence="8"/>
<feature type="compositionally biased region" description="Low complexity" evidence="9">
    <location>
        <begin position="243"/>
        <end position="259"/>
    </location>
</feature>
<feature type="region of interest" description="Disordered" evidence="9">
    <location>
        <begin position="236"/>
        <end position="272"/>
    </location>
</feature>
<accession>A0ABP3WMY4</accession>
<feature type="binding site" evidence="8">
    <location>
        <position position="47"/>
    </location>
    <ligand>
        <name>Mg(2+)</name>
        <dbReference type="ChEBI" id="CHEBI:18420"/>
    </ligand>
</feature>
<dbReference type="PROSITE" id="PS50137">
    <property type="entry name" value="DS_RBD"/>
    <property type="match status" value="1"/>
</dbReference>
<dbReference type="NCBIfam" id="TIGR02191">
    <property type="entry name" value="RNaseIII"/>
    <property type="match status" value="1"/>
</dbReference>
<dbReference type="InterPro" id="IPR000999">
    <property type="entry name" value="RNase_III_dom"/>
</dbReference>